<name>A0A7W9UGM8_9NOCA</name>
<dbReference type="RefSeq" id="WP_157185613.1">
    <property type="nucleotide sequence ID" value="NZ_JACHIT010000001.1"/>
</dbReference>
<evidence type="ECO:0000256" key="1">
    <source>
        <dbReference type="SAM" id="MobiDB-lite"/>
    </source>
</evidence>
<sequence>MPVRQTPWAALRDLTVTTPWMDGTAASSAGPYMFSLTQFTPTRLTDLPQIWRASRALSDQLVRIDEAIGVTTYIRPAHHAQVGSLSIWTDPRGLNTFMTLPDHITIMNKYRTRGLPVRSATWWSHSLDPEAAVREGLHLLDTHDTQRVSTPKPAEADHAQSQD</sequence>
<protein>
    <recommendedName>
        <fullName evidence="4">DUF3291 domain-containing protein</fullName>
    </recommendedName>
</protein>
<evidence type="ECO:0008006" key="4">
    <source>
        <dbReference type="Google" id="ProtNLM"/>
    </source>
</evidence>
<dbReference type="AlphaFoldDB" id="A0A7W9UGM8"/>
<evidence type="ECO:0000313" key="3">
    <source>
        <dbReference type="Proteomes" id="UP000540412"/>
    </source>
</evidence>
<comment type="caution">
    <text evidence="2">The sequence shown here is derived from an EMBL/GenBank/DDBJ whole genome shotgun (WGS) entry which is preliminary data.</text>
</comment>
<organism evidence="2 3">
    <name type="scientific">Nocardia transvalensis</name>
    <dbReference type="NCBI Taxonomy" id="37333"/>
    <lineage>
        <taxon>Bacteria</taxon>
        <taxon>Bacillati</taxon>
        <taxon>Actinomycetota</taxon>
        <taxon>Actinomycetes</taxon>
        <taxon>Mycobacteriales</taxon>
        <taxon>Nocardiaceae</taxon>
        <taxon>Nocardia</taxon>
    </lineage>
</organism>
<feature type="compositionally biased region" description="Basic and acidic residues" evidence="1">
    <location>
        <begin position="154"/>
        <end position="163"/>
    </location>
</feature>
<gene>
    <name evidence="2" type="ORF">BJY24_001184</name>
</gene>
<evidence type="ECO:0000313" key="2">
    <source>
        <dbReference type="EMBL" id="MBB5912317.1"/>
    </source>
</evidence>
<dbReference type="Proteomes" id="UP000540412">
    <property type="component" value="Unassembled WGS sequence"/>
</dbReference>
<proteinExistence type="predicted"/>
<reference evidence="2 3" key="1">
    <citation type="submission" date="2020-08" db="EMBL/GenBank/DDBJ databases">
        <title>Sequencing the genomes of 1000 actinobacteria strains.</title>
        <authorList>
            <person name="Klenk H.-P."/>
        </authorList>
    </citation>
    <scope>NUCLEOTIDE SEQUENCE [LARGE SCALE GENOMIC DNA]</scope>
    <source>
        <strain evidence="2 3">DSM 43582</strain>
    </source>
</reference>
<dbReference type="EMBL" id="JACHIT010000001">
    <property type="protein sequence ID" value="MBB5912317.1"/>
    <property type="molecule type" value="Genomic_DNA"/>
</dbReference>
<keyword evidence="3" id="KW-1185">Reference proteome</keyword>
<accession>A0A7W9UGM8</accession>
<feature type="region of interest" description="Disordered" evidence="1">
    <location>
        <begin position="144"/>
        <end position="163"/>
    </location>
</feature>